<dbReference type="EMBL" id="BABT02000062">
    <property type="protein sequence ID" value="GAA95453.1"/>
    <property type="molecule type" value="Genomic_DNA"/>
</dbReference>
<dbReference type="PROSITE" id="PS00973">
    <property type="entry name" value="USP_2"/>
    <property type="match status" value="1"/>
</dbReference>
<evidence type="ECO:0000256" key="2">
    <source>
        <dbReference type="ARBA" id="ARBA00012759"/>
    </source>
</evidence>
<keyword evidence="3" id="KW-0645">Protease</keyword>
<feature type="compositionally biased region" description="Low complexity" evidence="7">
    <location>
        <begin position="137"/>
        <end position="147"/>
    </location>
</feature>
<evidence type="ECO:0000256" key="6">
    <source>
        <dbReference type="ARBA" id="ARBA00022807"/>
    </source>
</evidence>
<dbReference type="InterPro" id="IPR050164">
    <property type="entry name" value="Peptidase_C19"/>
</dbReference>
<feature type="region of interest" description="Disordered" evidence="7">
    <location>
        <begin position="539"/>
        <end position="569"/>
    </location>
</feature>
<name>G7DXZ3_MIXOS</name>
<dbReference type="HOGENOM" id="CLU_339499_0_0_1"/>
<dbReference type="STRING" id="764103.G7DXZ3"/>
<feature type="compositionally biased region" description="Basic and acidic residues" evidence="7">
    <location>
        <begin position="176"/>
        <end position="187"/>
    </location>
</feature>
<feature type="region of interest" description="Disordered" evidence="7">
    <location>
        <begin position="69"/>
        <end position="260"/>
    </location>
</feature>
<sequence length="837" mass="90065">MRAEDATQSLSIPGSSGQGSKPRSGSRSPSGSVISAASTLGRQSHSSTSPELSFGSIVFTMKGKDLIKPRMSELTPPSNMLGFATHTPKSSSLAKASSSATNGMPAAEPPSPARRTSARTSPATTPRSLKGKERESSATPTSSPDTPFQRLPSRSADSPGSPTAARSKSQLNGHTSKTDGIWKDRARNPNLPTARAAPRLPRQAAGFTIADNLRPPVSAQVPSMPPPNSTASEQSREESSLDPPVSAEPTQNSLVGPPTGQLEAMNIARSALKDTSPKPAVKPSSWAALLRKPESENGQRQASQQRTAQTNGHLDVSPPLKRRVSIQVPGASEPVLPGISSPPTASTEFSAFGETQTSQLDGPSRPVVAPRLVTLQDKLGSVVTRFDAPAFYPRGLVNTGNLCFANTIFQSLLYCGPFYNLISLLGQETSSDLGGKTPLMEAMIVYLQLFRIMNRQEQDKLSALDASPPEPPTASDGEPFAPEMLYDAMKMNKRFDQMRRGLQEDAQEFLGYFLDTLHEEVLSAIDRHDELLGNRTRQAAQASNAPADDGWLEVGNKGRTATTRSSATRESPITSIFGGRLRSVLRCPGQKDSVTLEPFLQLQLDIEEPGIHTIEDALIGLSQPELLQDFATQQGQVVTASKQLFLEAIPPILVLHLKRFSYTSAGGILKSNKIIGYDLDLDLPSAILAPSLKMQTGIPRYQLTSVVYHHGKSALGGHYTVSVRPPAPFAAKPAGTTAAEVSANEAQQWYHLDDTHIRMVPPAQVAVNREKEILRLSLPSASALGGTIEKSAYLLFYRRPGTTSEHARKGNANAYSWTCFPSLPVRALVRWFDTLCY</sequence>
<evidence type="ECO:0000256" key="7">
    <source>
        <dbReference type="SAM" id="MobiDB-lite"/>
    </source>
</evidence>
<evidence type="ECO:0000256" key="5">
    <source>
        <dbReference type="ARBA" id="ARBA00022801"/>
    </source>
</evidence>
<dbReference type="OrthoDB" id="429671at2759"/>
<evidence type="ECO:0000256" key="3">
    <source>
        <dbReference type="ARBA" id="ARBA00022670"/>
    </source>
</evidence>
<dbReference type="SUPFAM" id="SSF54001">
    <property type="entry name" value="Cysteine proteinases"/>
    <property type="match status" value="1"/>
</dbReference>
<dbReference type="InterPro" id="IPR018200">
    <property type="entry name" value="USP_CS"/>
</dbReference>
<gene>
    <name evidence="9" type="primary">Mo02107</name>
    <name evidence="9" type="ORF">E5Q_02107</name>
</gene>
<comment type="caution">
    <text evidence="9">The sequence shown here is derived from an EMBL/GenBank/DDBJ whole genome shotgun (WGS) entry which is preliminary data.</text>
</comment>
<feature type="compositionally biased region" description="Low complexity" evidence="7">
    <location>
        <begin position="13"/>
        <end position="32"/>
    </location>
</feature>
<dbReference type="InterPro" id="IPR028889">
    <property type="entry name" value="USP"/>
</dbReference>
<feature type="compositionally biased region" description="Polar residues" evidence="7">
    <location>
        <begin position="155"/>
        <end position="175"/>
    </location>
</feature>
<dbReference type="PROSITE" id="PS50235">
    <property type="entry name" value="USP_3"/>
    <property type="match status" value="1"/>
</dbReference>
<dbReference type="OMA" id="CFANTIF"/>
<reference evidence="9 10" key="1">
    <citation type="journal article" date="2011" name="J. Gen. Appl. Microbiol.">
        <title>Draft genome sequencing of the enigmatic basidiomycete Mixia osmundae.</title>
        <authorList>
            <person name="Nishida H."/>
            <person name="Nagatsuka Y."/>
            <person name="Sugiyama J."/>
        </authorList>
    </citation>
    <scope>NUCLEOTIDE SEQUENCE [LARGE SCALE GENOMIC DNA]</scope>
    <source>
        <strain evidence="10">CBS 9802 / IAM 14324 / JCM 22182 / KY 12970</strain>
    </source>
</reference>
<feature type="compositionally biased region" description="Low complexity" evidence="7">
    <location>
        <begin position="113"/>
        <end position="128"/>
    </location>
</feature>
<feature type="region of interest" description="Disordered" evidence="7">
    <location>
        <begin position="1"/>
        <end position="56"/>
    </location>
</feature>
<dbReference type="InterPro" id="IPR038765">
    <property type="entry name" value="Papain-like_cys_pep_sf"/>
</dbReference>
<accession>G7DXZ3</accession>
<dbReference type="AlphaFoldDB" id="G7DXZ3"/>
<feature type="region of interest" description="Disordered" evidence="7">
    <location>
        <begin position="292"/>
        <end position="320"/>
    </location>
</feature>
<keyword evidence="4" id="KW-0833">Ubl conjugation pathway</keyword>
<feature type="compositionally biased region" description="Low complexity" evidence="7">
    <location>
        <begin position="89"/>
        <end position="100"/>
    </location>
</feature>
<keyword evidence="6" id="KW-0788">Thiol protease</keyword>
<evidence type="ECO:0000256" key="1">
    <source>
        <dbReference type="ARBA" id="ARBA00000707"/>
    </source>
</evidence>
<dbReference type="GO" id="GO:0016579">
    <property type="term" value="P:protein deubiquitination"/>
    <property type="evidence" value="ECO:0007669"/>
    <property type="project" value="InterPro"/>
</dbReference>
<dbReference type="FunCoup" id="G7DXZ3">
    <property type="interactions" value="483"/>
</dbReference>
<dbReference type="GO" id="GO:0006508">
    <property type="term" value="P:proteolysis"/>
    <property type="evidence" value="ECO:0007669"/>
    <property type="project" value="UniProtKB-KW"/>
</dbReference>
<dbReference type="eggNOG" id="KOG1871">
    <property type="taxonomic scope" value="Eukaryota"/>
</dbReference>
<evidence type="ECO:0000313" key="10">
    <source>
        <dbReference type="Proteomes" id="UP000009131"/>
    </source>
</evidence>
<evidence type="ECO:0000313" key="9">
    <source>
        <dbReference type="EMBL" id="GAA95453.1"/>
    </source>
</evidence>
<protein>
    <recommendedName>
        <fullName evidence="2">ubiquitinyl hydrolase 1</fullName>
        <ecNumber evidence="2">3.4.19.12</ecNumber>
    </recommendedName>
</protein>
<dbReference type="PANTHER" id="PTHR24006:SF687">
    <property type="entry name" value="UBIQUITIN CARBOXYL-TERMINAL HYDROLASE 10"/>
    <property type="match status" value="1"/>
</dbReference>
<feature type="compositionally biased region" description="Low complexity" evidence="7">
    <location>
        <begin position="299"/>
        <end position="310"/>
    </location>
</feature>
<dbReference type="InterPro" id="IPR001394">
    <property type="entry name" value="Peptidase_C19_UCH"/>
</dbReference>
<feature type="compositionally biased region" description="Polar residues" evidence="7">
    <location>
        <begin position="1"/>
        <end position="12"/>
    </location>
</feature>
<feature type="compositionally biased region" description="Low complexity" evidence="7">
    <location>
        <begin position="188"/>
        <end position="205"/>
    </location>
</feature>
<dbReference type="Proteomes" id="UP000009131">
    <property type="component" value="Unassembled WGS sequence"/>
</dbReference>
<proteinExistence type="predicted"/>
<feature type="compositionally biased region" description="Polar residues" evidence="7">
    <location>
        <begin position="33"/>
        <end position="51"/>
    </location>
</feature>
<dbReference type="GO" id="GO:0004843">
    <property type="term" value="F:cysteine-type deubiquitinase activity"/>
    <property type="evidence" value="ECO:0007669"/>
    <property type="project" value="UniProtKB-EC"/>
</dbReference>
<dbReference type="InParanoid" id="G7DXZ3"/>
<feature type="compositionally biased region" description="Low complexity" evidence="7">
    <location>
        <begin position="559"/>
        <end position="569"/>
    </location>
</feature>
<evidence type="ECO:0000256" key="4">
    <source>
        <dbReference type="ARBA" id="ARBA00022786"/>
    </source>
</evidence>
<keyword evidence="10" id="KW-1185">Reference proteome</keyword>
<keyword evidence="5" id="KW-0378">Hydrolase</keyword>
<dbReference type="EC" id="3.4.19.12" evidence="2"/>
<organism evidence="9 10">
    <name type="scientific">Mixia osmundae (strain CBS 9802 / IAM 14324 / JCM 22182 / KY 12970)</name>
    <dbReference type="NCBI Taxonomy" id="764103"/>
    <lineage>
        <taxon>Eukaryota</taxon>
        <taxon>Fungi</taxon>
        <taxon>Dikarya</taxon>
        <taxon>Basidiomycota</taxon>
        <taxon>Pucciniomycotina</taxon>
        <taxon>Mixiomycetes</taxon>
        <taxon>Mixiales</taxon>
        <taxon>Mixiaceae</taxon>
        <taxon>Mixia</taxon>
    </lineage>
</organism>
<dbReference type="RefSeq" id="XP_014569968.1">
    <property type="nucleotide sequence ID" value="XM_014714482.1"/>
</dbReference>
<dbReference type="PANTHER" id="PTHR24006">
    <property type="entry name" value="UBIQUITIN CARBOXYL-TERMINAL HYDROLASE"/>
    <property type="match status" value="1"/>
</dbReference>
<feature type="domain" description="USP" evidence="8">
    <location>
        <begin position="394"/>
        <end position="800"/>
    </location>
</feature>
<dbReference type="MEROPS" id="C19.A57"/>
<dbReference type="GO" id="GO:0005829">
    <property type="term" value="C:cytosol"/>
    <property type="evidence" value="ECO:0007669"/>
    <property type="project" value="TreeGrafter"/>
</dbReference>
<comment type="catalytic activity">
    <reaction evidence="1">
        <text>Thiol-dependent hydrolysis of ester, thioester, amide, peptide and isopeptide bonds formed by the C-terminal Gly of ubiquitin (a 76-residue protein attached to proteins as an intracellular targeting signal).</text>
        <dbReference type="EC" id="3.4.19.12"/>
    </reaction>
</comment>
<dbReference type="Gene3D" id="3.90.70.10">
    <property type="entry name" value="Cysteine proteinases"/>
    <property type="match status" value="1"/>
</dbReference>
<dbReference type="Pfam" id="PF00443">
    <property type="entry name" value="UCH"/>
    <property type="match status" value="1"/>
</dbReference>
<evidence type="ECO:0000259" key="8">
    <source>
        <dbReference type="PROSITE" id="PS50235"/>
    </source>
</evidence>
<reference evidence="9 10" key="2">
    <citation type="journal article" date="2012" name="Open Biol.">
        <title>Characteristics of nucleosomes and linker DNA regions on the genome of the basidiomycete Mixia osmundae revealed by mono- and dinucleosome mapping.</title>
        <authorList>
            <person name="Nishida H."/>
            <person name="Kondo S."/>
            <person name="Matsumoto T."/>
            <person name="Suzuki Y."/>
            <person name="Yoshikawa H."/>
            <person name="Taylor T.D."/>
            <person name="Sugiyama J."/>
        </authorList>
    </citation>
    <scope>NUCLEOTIDE SEQUENCE [LARGE SCALE GENOMIC DNA]</scope>
    <source>
        <strain evidence="10">CBS 9802 / IAM 14324 / JCM 22182 / KY 12970</strain>
    </source>
</reference>
<dbReference type="GO" id="GO:0005634">
    <property type="term" value="C:nucleus"/>
    <property type="evidence" value="ECO:0007669"/>
    <property type="project" value="TreeGrafter"/>
</dbReference>